<dbReference type="InterPro" id="IPR036759">
    <property type="entry name" value="TPK_catalytic_sf"/>
</dbReference>
<dbReference type="GO" id="GO:0004788">
    <property type="term" value="F:thiamine diphosphokinase activity"/>
    <property type="evidence" value="ECO:0007669"/>
    <property type="project" value="UniProtKB-UniRule"/>
</dbReference>
<dbReference type="Pfam" id="PF04265">
    <property type="entry name" value="TPK_B1_binding"/>
    <property type="match status" value="1"/>
</dbReference>
<dbReference type="PIRSF" id="PIRSF031057">
    <property type="entry name" value="Thiamin_pyrophosphokinase"/>
    <property type="match status" value="1"/>
</dbReference>
<keyword evidence="10" id="KW-1185">Reference proteome</keyword>
<name>G3APQ0_SPAPN</name>
<dbReference type="eggNOG" id="KOG3153">
    <property type="taxonomic scope" value="Eukaryota"/>
</dbReference>
<comment type="catalytic activity">
    <reaction evidence="7">
        <text>thiamine + ATP = thiamine diphosphate + AMP + H(+)</text>
        <dbReference type="Rhea" id="RHEA:11576"/>
        <dbReference type="ChEBI" id="CHEBI:15378"/>
        <dbReference type="ChEBI" id="CHEBI:18385"/>
        <dbReference type="ChEBI" id="CHEBI:30616"/>
        <dbReference type="ChEBI" id="CHEBI:58937"/>
        <dbReference type="ChEBI" id="CHEBI:456215"/>
    </reaction>
</comment>
<dbReference type="STRING" id="619300.G3APQ0"/>
<dbReference type="GO" id="GO:0016301">
    <property type="term" value="F:kinase activity"/>
    <property type="evidence" value="ECO:0007669"/>
    <property type="project" value="UniProtKB-UniRule"/>
</dbReference>
<dbReference type="InParanoid" id="G3APQ0"/>
<dbReference type="OrthoDB" id="25149at2759"/>
<reference evidence="9 10" key="1">
    <citation type="journal article" date="2011" name="Proc. Natl. Acad. Sci. U.S.A.">
        <title>Comparative genomics of xylose-fermenting fungi for enhanced biofuel production.</title>
        <authorList>
            <person name="Wohlbach D.J."/>
            <person name="Kuo A."/>
            <person name="Sato T.K."/>
            <person name="Potts K.M."/>
            <person name="Salamov A.A."/>
            <person name="LaButti K.M."/>
            <person name="Sun H."/>
            <person name="Clum A."/>
            <person name="Pangilinan J.L."/>
            <person name="Lindquist E.A."/>
            <person name="Lucas S."/>
            <person name="Lapidus A."/>
            <person name="Jin M."/>
            <person name="Gunawan C."/>
            <person name="Balan V."/>
            <person name="Dale B.E."/>
            <person name="Jeffries T.W."/>
            <person name="Zinkel R."/>
            <person name="Barry K.W."/>
            <person name="Grigoriev I.V."/>
            <person name="Gasch A.P."/>
        </authorList>
    </citation>
    <scope>NUCLEOTIDE SEQUENCE [LARGE SCALE GENOMIC DNA]</scope>
    <source>
        <strain evidence="10">NRRL Y-27907 / 11-Y1</strain>
    </source>
</reference>
<dbReference type="RefSeq" id="XP_007375497.1">
    <property type="nucleotide sequence ID" value="XM_007375435.1"/>
</dbReference>
<organism evidence="10">
    <name type="scientific">Spathaspora passalidarum (strain NRRL Y-27907 / 11-Y1)</name>
    <dbReference type="NCBI Taxonomy" id="619300"/>
    <lineage>
        <taxon>Eukaryota</taxon>
        <taxon>Fungi</taxon>
        <taxon>Dikarya</taxon>
        <taxon>Ascomycota</taxon>
        <taxon>Saccharomycotina</taxon>
        <taxon>Pichiomycetes</taxon>
        <taxon>Debaryomycetaceae</taxon>
        <taxon>Spathaspora</taxon>
    </lineage>
</organism>
<dbReference type="Pfam" id="PF04263">
    <property type="entry name" value="TPK_catalytic"/>
    <property type="match status" value="1"/>
</dbReference>
<gene>
    <name evidence="9" type="ORF">SPAPADRAFT_61302</name>
</gene>
<dbReference type="InterPro" id="IPR007373">
    <property type="entry name" value="Thiamin_PyroPKinase_B1-bd"/>
</dbReference>
<dbReference type="InterPro" id="IPR036371">
    <property type="entry name" value="TPK_B1-bd_sf"/>
</dbReference>
<dbReference type="Gene3D" id="3.40.50.10240">
    <property type="entry name" value="Thiamin pyrophosphokinase, catalytic domain"/>
    <property type="match status" value="1"/>
</dbReference>
<dbReference type="CDD" id="cd07995">
    <property type="entry name" value="TPK"/>
    <property type="match status" value="1"/>
</dbReference>
<proteinExistence type="inferred from homology"/>
<evidence type="ECO:0000313" key="10">
    <source>
        <dbReference type="Proteomes" id="UP000000709"/>
    </source>
</evidence>
<evidence type="ECO:0000256" key="1">
    <source>
        <dbReference type="ARBA" id="ARBA00005078"/>
    </source>
</evidence>
<dbReference type="InterPro" id="IPR016966">
    <property type="entry name" value="Thiamin_pyrophosphokinase_euk"/>
</dbReference>
<dbReference type="GO" id="GO:0005524">
    <property type="term" value="F:ATP binding"/>
    <property type="evidence" value="ECO:0007669"/>
    <property type="project" value="UniProtKB-UniRule"/>
</dbReference>
<dbReference type="PANTHER" id="PTHR13622">
    <property type="entry name" value="THIAMIN PYROPHOSPHOKINASE"/>
    <property type="match status" value="1"/>
</dbReference>
<dbReference type="EC" id="2.7.6.2" evidence="7"/>
<keyword evidence="3 7" id="KW-0808">Transferase</keyword>
<dbReference type="SUPFAM" id="SSF63862">
    <property type="entry name" value="Thiamin pyrophosphokinase, substrate-binding domain"/>
    <property type="match status" value="1"/>
</dbReference>
<evidence type="ECO:0000256" key="3">
    <source>
        <dbReference type="ARBA" id="ARBA00022679"/>
    </source>
</evidence>
<dbReference type="OMA" id="TDMCKAL"/>
<dbReference type="SUPFAM" id="SSF63999">
    <property type="entry name" value="Thiamin pyrophosphokinase, catalytic domain"/>
    <property type="match status" value="1"/>
</dbReference>
<dbReference type="GO" id="GO:0006772">
    <property type="term" value="P:thiamine metabolic process"/>
    <property type="evidence" value="ECO:0007669"/>
    <property type="project" value="InterPro"/>
</dbReference>
<evidence type="ECO:0000256" key="7">
    <source>
        <dbReference type="PIRNR" id="PIRNR031057"/>
    </source>
</evidence>
<dbReference type="FunCoup" id="G3APQ0">
    <property type="interactions" value="284"/>
</dbReference>
<protein>
    <recommendedName>
        <fullName evidence="7">Thiamine pyrophosphokinase</fullName>
        <ecNumber evidence="7">2.7.6.2</ecNumber>
    </recommendedName>
</protein>
<dbReference type="GO" id="GO:0030975">
    <property type="term" value="F:thiamine binding"/>
    <property type="evidence" value="ECO:0007669"/>
    <property type="project" value="UniProtKB-UniRule"/>
</dbReference>
<sequence length="306" mass="34472">MSKEARLKEEVTVQPDTVSIPPPANPTYTLYPFAYLSPRTSDPFNSALLILNQTIQSGFELLWQSTTIHVCADGAANRLYNHFETSELRDKFIPDYIVGDFDSLEPEIGQYYQSRGTRLIQQSSQYSTDFTKSIYTIQLHFKLGNIPSEVDSYNGLGTLWESLGTKDQLPIKIYTIGGIGGRFDQTIHSISQLYILHEVYPQLEIFFITSQDIIFLLRKGTNYVQYDSRKIFNIRDKIPPCGLLPLSNKSIVLTTHGLKYDVTNWNSDMLGKVSSSNCVSGSDGFIVEASDAIVMNISTNYKDQGI</sequence>
<dbReference type="HOGENOM" id="CLU_044237_0_0_1"/>
<accession>G3APQ0</accession>
<dbReference type="KEGG" id="spaa:SPAPADRAFT_61302"/>
<dbReference type="SMART" id="SM00983">
    <property type="entry name" value="TPK_B1_binding"/>
    <property type="match status" value="1"/>
</dbReference>
<evidence type="ECO:0000256" key="6">
    <source>
        <dbReference type="ARBA" id="ARBA00022840"/>
    </source>
</evidence>
<dbReference type="Gene3D" id="2.60.120.320">
    <property type="entry name" value="Thiamin pyrophosphokinase, thiamin-binding domain"/>
    <property type="match status" value="1"/>
</dbReference>
<dbReference type="AlphaFoldDB" id="G3APQ0"/>
<evidence type="ECO:0000256" key="2">
    <source>
        <dbReference type="ARBA" id="ARBA00006785"/>
    </source>
</evidence>
<evidence type="ECO:0000313" key="9">
    <source>
        <dbReference type="EMBL" id="EGW32221.1"/>
    </source>
</evidence>
<dbReference type="InterPro" id="IPR007371">
    <property type="entry name" value="TPK_catalytic"/>
</dbReference>
<keyword evidence="4 7" id="KW-0547">Nucleotide-binding</keyword>
<feature type="domain" description="Thiamin pyrophosphokinase thiamin-binding" evidence="8">
    <location>
        <begin position="220"/>
        <end position="293"/>
    </location>
</feature>
<dbReference type="NCBIfam" id="TIGR01378">
    <property type="entry name" value="thi_PPkinase"/>
    <property type="match status" value="1"/>
</dbReference>
<dbReference type="GO" id="GO:0009229">
    <property type="term" value="P:thiamine diphosphate biosynthetic process"/>
    <property type="evidence" value="ECO:0007669"/>
    <property type="project" value="UniProtKB-UniRule"/>
</dbReference>
<keyword evidence="6 7" id="KW-0067">ATP-binding</keyword>
<dbReference type="InterPro" id="IPR006282">
    <property type="entry name" value="Thi_PPkinase"/>
</dbReference>
<dbReference type="UniPathway" id="UPA00060">
    <property type="reaction ID" value="UER00597"/>
</dbReference>
<evidence type="ECO:0000259" key="8">
    <source>
        <dbReference type="SMART" id="SM00983"/>
    </source>
</evidence>
<dbReference type="PANTHER" id="PTHR13622:SF8">
    <property type="entry name" value="THIAMIN PYROPHOSPHOKINASE 1"/>
    <property type="match status" value="1"/>
</dbReference>
<evidence type="ECO:0000256" key="4">
    <source>
        <dbReference type="ARBA" id="ARBA00022741"/>
    </source>
</evidence>
<comment type="pathway">
    <text evidence="1 7">Cofactor biosynthesis; thiamine diphosphate biosynthesis; thiamine diphosphate from thiamine: step 1/1.</text>
</comment>
<dbReference type="Proteomes" id="UP000000709">
    <property type="component" value="Unassembled WGS sequence"/>
</dbReference>
<comment type="similarity">
    <text evidence="2 7">Belongs to the thiamine pyrophosphokinase family.</text>
</comment>
<evidence type="ECO:0000256" key="5">
    <source>
        <dbReference type="ARBA" id="ARBA00022777"/>
    </source>
</evidence>
<keyword evidence="5 7" id="KW-0418">Kinase</keyword>
<dbReference type="EMBL" id="GL996502">
    <property type="protein sequence ID" value="EGW32221.1"/>
    <property type="molecule type" value="Genomic_DNA"/>
</dbReference>
<dbReference type="GeneID" id="18873830"/>